<dbReference type="AlphaFoldDB" id="A0A4R4KJ88"/>
<dbReference type="GO" id="GO:0016812">
    <property type="term" value="F:hydrolase activity, acting on carbon-nitrogen (but not peptide) bonds, in cyclic amides"/>
    <property type="evidence" value="ECO:0007669"/>
    <property type="project" value="TreeGrafter"/>
</dbReference>
<dbReference type="SUPFAM" id="SSF51338">
    <property type="entry name" value="Composite domain of metallo-dependent hydrolases"/>
    <property type="match status" value="1"/>
</dbReference>
<dbReference type="InterPro" id="IPR050378">
    <property type="entry name" value="Metallo-dep_Hydrolases_sf"/>
</dbReference>
<dbReference type="OrthoDB" id="9775607at2"/>
<dbReference type="Pfam" id="PF07969">
    <property type="entry name" value="Amidohydro_3"/>
    <property type="match status" value="1"/>
</dbReference>
<dbReference type="SUPFAM" id="SSF51556">
    <property type="entry name" value="Metallo-dependent hydrolases"/>
    <property type="match status" value="1"/>
</dbReference>
<dbReference type="Proteomes" id="UP000295706">
    <property type="component" value="Unassembled WGS sequence"/>
</dbReference>
<comment type="caution">
    <text evidence="2">The sequence shown here is derived from an EMBL/GenBank/DDBJ whole genome shotgun (WGS) entry which is preliminary data.</text>
</comment>
<dbReference type="EMBL" id="SMJU01000002">
    <property type="protein sequence ID" value="TDB67983.1"/>
    <property type="molecule type" value="Genomic_DNA"/>
</dbReference>
<evidence type="ECO:0000313" key="2">
    <source>
        <dbReference type="EMBL" id="TDB67983.1"/>
    </source>
</evidence>
<name>A0A4R4KJ88_9BACT</name>
<proteinExistence type="predicted"/>
<dbReference type="Gene3D" id="3.30.1490.130">
    <property type="entry name" value="D-aminoacylase. Domain 3"/>
    <property type="match status" value="1"/>
</dbReference>
<feature type="domain" description="Amidohydrolase 3" evidence="1">
    <location>
        <begin position="433"/>
        <end position="542"/>
    </location>
</feature>
<dbReference type="PANTHER" id="PTHR11647">
    <property type="entry name" value="HYDRANTOINASE/DIHYDROPYRIMIDINASE FAMILY MEMBER"/>
    <property type="match status" value="1"/>
</dbReference>
<dbReference type="InterPro" id="IPR013108">
    <property type="entry name" value="Amidohydro_3"/>
</dbReference>
<evidence type="ECO:0000313" key="3">
    <source>
        <dbReference type="Proteomes" id="UP000295706"/>
    </source>
</evidence>
<protein>
    <submittedName>
        <fullName evidence="2">D-aminoacylase</fullName>
    </submittedName>
</protein>
<dbReference type="Gene3D" id="3.20.20.140">
    <property type="entry name" value="Metal-dependent hydrolases"/>
    <property type="match status" value="1"/>
</dbReference>
<dbReference type="InterPro" id="IPR023100">
    <property type="entry name" value="D-aminoacylase_insert_dom_sf"/>
</dbReference>
<gene>
    <name evidence="2" type="ORF">EZE20_03390</name>
</gene>
<accession>A0A4R4KJ88</accession>
<organism evidence="2 3">
    <name type="scientific">Arundinibacter roseus</name>
    <dbReference type="NCBI Taxonomy" id="2070510"/>
    <lineage>
        <taxon>Bacteria</taxon>
        <taxon>Pseudomonadati</taxon>
        <taxon>Bacteroidota</taxon>
        <taxon>Cytophagia</taxon>
        <taxon>Cytophagales</taxon>
        <taxon>Spirosomataceae</taxon>
        <taxon>Arundinibacter</taxon>
    </lineage>
</organism>
<dbReference type="InterPro" id="IPR032466">
    <property type="entry name" value="Metal_Hydrolase"/>
</dbReference>
<dbReference type="InterPro" id="IPR011059">
    <property type="entry name" value="Metal-dep_hydrolase_composite"/>
</dbReference>
<dbReference type="RefSeq" id="WP_132114508.1">
    <property type="nucleotide sequence ID" value="NZ_SMJU01000002.1"/>
</dbReference>
<dbReference type="GO" id="GO:0005829">
    <property type="term" value="C:cytosol"/>
    <property type="evidence" value="ECO:0007669"/>
    <property type="project" value="TreeGrafter"/>
</dbReference>
<reference evidence="2 3" key="1">
    <citation type="submission" date="2019-02" db="EMBL/GenBank/DDBJ databases">
        <title>Arundinibacter roseus gen. nov., sp. nov., a new member of the family Cytophagaceae.</title>
        <authorList>
            <person name="Szuroczki S."/>
            <person name="Khayer B."/>
            <person name="Sproer C."/>
            <person name="Toumi M."/>
            <person name="Szabo A."/>
            <person name="Felfoldi T."/>
            <person name="Schumann P."/>
            <person name="Toth E."/>
        </authorList>
    </citation>
    <scope>NUCLEOTIDE SEQUENCE [LARGE SCALE GENOMIC DNA]</scope>
    <source>
        <strain evidence="2 3">DMA-k-7a</strain>
    </source>
</reference>
<dbReference type="GO" id="GO:0016811">
    <property type="term" value="F:hydrolase activity, acting on carbon-nitrogen (but not peptide) bonds, in linear amides"/>
    <property type="evidence" value="ECO:0007669"/>
    <property type="project" value="InterPro"/>
</dbReference>
<keyword evidence="3" id="KW-1185">Reference proteome</keyword>
<sequence>MIFTHLSRFLRCFFCLLGFGTLLLPLAALGQTYDVVIRNGLIYDGSGNKPFAGDLALNEQRIVAVGKVTGKGKQEIDAQGKAVAPGFVNMLSHAYTALLLDGRSLSDIKQGVTLEVFGENSMGPLSPQMKKDMIEQQGKETYEVSWTSLAEFMKVLEKKGVATNFASFVSASEIREHELGQINRAPTPQELNRMKNLVRQAMQEGAMGLTTMLIYVPATFATTDELIELSKVAAEYGGLFTAHIRSEGDRFEQAVDEMIRLSKEARIPVEIYHLKAAGKSNWNKLDNVLAKIDSVRTAGLPLSANMYNYIAGATGLDAAMPPWVQEGGLQEWRRRLQEPEVRKKVAEEMSKPAPDWENLCLAAGPDGTILLGFKQDSLKKYVGKTLSEVARLRGKSWQETAMDLVVQDDTRVGVAYFLMSEENVKKQIALPYMSFGSDAASIAPEGNSLTRNPHPRTYGNFARLLGKYVREEKIITLEEAIRRLTSLPCNHLKIPDRGQLKPGYFADIVIFDPATIQDKATFNAPHQLAEGVLHVFVNGTQVLNQGVHTLAMPGKAVYGPGLTSQKK</sequence>
<dbReference type="Gene3D" id="2.30.40.10">
    <property type="entry name" value="Urease, subunit C, domain 1"/>
    <property type="match status" value="1"/>
</dbReference>
<evidence type="ECO:0000259" key="1">
    <source>
        <dbReference type="Pfam" id="PF07969"/>
    </source>
</evidence>
<dbReference type="CDD" id="cd01297">
    <property type="entry name" value="D-aminoacylase"/>
    <property type="match status" value="1"/>
</dbReference>
<dbReference type="PANTHER" id="PTHR11647:SF1">
    <property type="entry name" value="COLLAPSIN RESPONSE MEDIATOR PROTEIN"/>
    <property type="match status" value="1"/>
</dbReference>